<sequence length="381" mass="40703">MLNRFARLLATACFAALPFLPLAADAGNNAIVIGQAVDLSGPDGSLGRDYVAGIKTCFDMINAGGGINGRRITFIARDDRGQPELSAKAASELIERDHVDYLMGGIGDRATQAVLDAPAFKRSGQILFAPLAAADYRADERVLFWRPSYKQEIRHILDHFSKLGITDAGIVLQDSPSNQEAYRSLVAEMQERHVKLSGSVHIGSQGPDGTDLVRIAQEARRLAGTKPGFVLVIADTIGTALFLKEYRKHDGQTFVAGTSLINLSTLREVAGAHAVEWTVFSQVVPNPGAGASPLQIEHLTMMKKYRDEAVSSLTLEGFAAAKALAASIRQARHGGHALQDILVQGSNIDLGGLSVAASSRGNRLSGYVDIALFRKGSGLVF</sequence>
<dbReference type="InterPro" id="IPR028082">
    <property type="entry name" value="Peripla_BP_I"/>
</dbReference>
<name>A0A0C1YA31_9BURK</name>
<evidence type="ECO:0000313" key="5">
    <source>
        <dbReference type="EMBL" id="KIF83848.1"/>
    </source>
</evidence>
<accession>A0A0C1YA31</accession>
<comment type="caution">
    <text evidence="5">The sequence shown here is derived from an EMBL/GenBank/DDBJ whole genome shotgun (WGS) entry which is preliminary data.</text>
</comment>
<dbReference type="PANTHER" id="PTHR47235:SF1">
    <property type="entry name" value="BLR6548 PROTEIN"/>
    <property type="match status" value="1"/>
</dbReference>
<proteinExistence type="inferred from homology"/>
<dbReference type="RefSeq" id="WP_040042761.1">
    <property type="nucleotide sequence ID" value="NZ_JWJG01000028.1"/>
</dbReference>
<feature type="chain" id="PRO_5002142935" evidence="3">
    <location>
        <begin position="24"/>
        <end position="381"/>
    </location>
</feature>
<gene>
    <name evidence="5" type="ORF">TSA66_18920</name>
</gene>
<dbReference type="Pfam" id="PF13458">
    <property type="entry name" value="Peripla_BP_6"/>
    <property type="match status" value="1"/>
</dbReference>
<dbReference type="AlphaFoldDB" id="A0A0C1YA31"/>
<dbReference type="PANTHER" id="PTHR47235">
    <property type="entry name" value="BLR6548 PROTEIN"/>
    <property type="match status" value="1"/>
</dbReference>
<dbReference type="InterPro" id="IPR028081">
    <property type="entry name" value="Leu-bd"/>
</dbReference>
<feature type="domain" description="Leucine-binding protein" evidence="4">
    <location>
        <begin position="31"/>
        <end position="331"/>
    </location>
</feature>
<dbReference type="SUPFAM" id="SSF53822">
    <property type="entry name" value="Periplasmic binding protein-like I"/>
    <property type="match status" value="1"/>
</dbReference>
<evidence type="ECO:0000259" key="4">
    <source>
        <dbReference type="Pfam" id="PF13458"/>
    </source>
</evidence>
<feature type="signal peptide" evidence="3">
    <location>
        <begin position="1"/>
        <end position="23"/>
    </location>
</feature>
<organism evidence="5 6">
    <name type="scientific">Noviherbaspirillum autotrophicum</name>
    <dbReference type="NCBI Taxonomy" id="709839"/>
    <lineage>
        <taxon>Bacteria</taxon>
        <taxon>Pseudomonadati</taxon>
        <taxon>Pseudomonadota</taxon>
        <taxon>Betaproteobacteria</taxon>
        <taxon>Burkholderiales</taxon>
        <taxon>Oxalobacteraceae</taxon>
        <taxon>Noviherbaspirillum</taxon>
    </lineage>
</organism>
<keyword evidence="6" id="KW-1185">Reference proteome</keyword>
<dbReference type="Gene3D" id="3.40.50.2300">
    <property type="match status" value="2"/>
</dbReference>
<protein>
    <submittedName>
        <fullName evidence="5">Amino acid-binding protein</fullName>
    </submittedName>
</protein>
<evidence type="ECO:0000256" key="2">
    <source>
        <dbReference type="ARBA" id="ARBA00022729"/>
    </source>
</evidence>
<dbReference type="Proteomes" id="UP000031572">
    <property type="component" value="Unassembled WGS sequence"/>
</dbReference>
<dbReference type="STRING" id="709839.TSA66_18920"/>
<comment type="similarity">
    <text evidence="1">Belongs to the leucine-binding protein family.</text>
</comment>
<dbReference type="EMBL" id="JWJG01000028">
    <property type="protein sequence ID" value="KIF83848.1"/>
    <property type="molecule type" value="Genomic_DNA"/>
</dbReference>
<keyword evidence="2 3" id="KW-0732">Signal</keyword>
<dbReference type="OrthoDB" id="9777352at2"/>
<reference evidence="5 6" key="1">
    <citation type="submission" date="2014-12" db="EMBL/GenBank/DDBJ databases">
        <title>Denitrispirillum autotrophicum gen. nov., sp. nov., Denitrifying, Facultatively Autotrophic Bacteria Isolated from Rice Paddy Soil.</title>
        <authorList>
            <person name="Ishii S."/>
            <person name="Ashida N."/>
            <person name="Ohno H."/>
            <person name="Otsuka S."/>
            <person name="Yokota A."/>
            <person name="Senoo K."/>
        </authorList>
    </citation>
    <scope>NUCLEOTIDE SEQUENCE [LARGE SCALE GENOMIC DNA]</scope>
    <source>
        <strain evidence="5 6">TSA66</strain>
    </source>
</reference>
<evidence type="ECO:0000256" key="3">
    <source>
        <dbReference type="SAM" id="SignalP"/>
    </source>
</evidence>
<evidence type="ECO:0000256" key="1">
    <source>
        <dbReference type="ARBA" id="ARBA00010062"/>
    </source>
</evidence>
<evidence type="ECO:0000313" key="6">
    <source>
        <dbReference type="Proteomes" id="UP000031572"/>
    </source>
</evidence>